<dbReference type="PROSITE" id="PS50804">
    <property type="entry name" value="SCAN_BOX"/>
    <property type="match status" value="1"/>
</dbReference>
<dbReference type="Pfam" id="PF02023">
    <property type="entry name" value="SCAN"/>
    <property type="match status" value="1"/>
</dbReference>
<organism evidence="4 5">
    <name type="scientific">Anolis carolinensis</name>
    <name type="common">Green anole</name>
    <name type="synonym">American chameleon</name>
    <dbReference type="NCBI Taxonomy" id="28377"/>
    <lineage>
        <taxon>Eukaryota</taxon>
        <taxon>Metazoa</taxon>
        <taxon>Chordata</taxon>
        <taxon>Craniata</taxon>
        <taxon>Vertebrata</taxon>
        <taxon>Euteleostomi</taxon>
        <taxon>Lepidosauria</taxon>
        <taxon>Squamata</taxon>
        <taxon>Bifurcata</taxon>
        <taxon>Unidentata</taxon>
        <taxon>Episquamata</taxon>
        <taxon>Toxicofera</taxon>
        <taxon>Iguania</taxon>
        <taxon>Dactyloidae</taxon>
        <taxon>Anolis</taxon>
    </lineage>
</organism>
<keyword evidence="1" id="KW-0539">Nucleus</keyword>
<name>H9GGB8_ANOCA</name>
<keyword evidence="5" id="KW-1185">Reference proteome</keyword>
<proteinExistence type="predicted"/>
<dbReference type="GeneTree" id="ENSGT00940000154715"/>
<feature type="domain" description="SCAN box" evidence="3">
    <location>
        <begin position="5"/>
        <end position="74"/>
    </location>
</feature>
<dbReference type="SUPFAM" id="SSF47353">
    <property type="entry name" value="Retrovirus capsid dimerization domain-like"/>
    <property type="match status" value="1"/>
</dbReference>
<dbReference type="Proteomes" id="UP000001646">
    <property type="component" value="Unplaced"/>
</dbReference>
<evidence type="ECO:0000259" key="3">
    <source>
        <dbReference type="PROSITE" id="PS50804"/>
    </source>
</evidence>
<protein>
    <recommendedName>
        <fullName evidence="3">SCAN box domain-containing protein</fullName>
    </recommendedName>
</protein>
<dbReference type="AlphaFoldDB" id="H9GGB8"/>
<dbReference type="FunFam" id="1.10.4020.10:FF:000005">
    <property type="entry name" value="Uncharacterized protein"/>
    <property type="match status" value="1"/>
</dbReference>
<dbReference type="Ensembl" id="ENSACAT00000010381.3">
    <property type="protein sequence ID" value="ENSACAP00000010171.3"/>
    <property type="gene ID" value="ENSACAG00000044527.1"/>
</dbReference>
<dbReference type="HOGENOM" id="CLU_002678_53_3_1"/>
<accession>H9GGB8</accession>
<feature type="compositionally biased region" description="Polar residues" evidence="2">
    <location>
        <begin position="167"/>
        <end position="182"/>
    </location>
</feature>
<dbReference type="InterPro" id="IPR003309">
    <property type="entry name" value="SCAN_dom"/>
</dbReference>
<dbReference type="InParanoid" id="H9GGB8"/>
<evidence type="ECO:0000313" key="4">
    <source>
        <dbReference type="Ensembl" id="ENSACAP00000010171.3"/>
    </source>
</evidence>
<evidence type="ECO:0000256" key="1">
    <source>
        <dbReference type="ARBA" id="ARBA00023242"/>
    </source>
</evidence>
<evidence type="ECO:0000313" key="5">
    <source>
        <dbReference type="Proteomes" id="UP000001646"/>
    </source>
</evidence>
<sequence>MSDNRNSTGPREVCSRLHDLCRQWLKPEQHTKAEMLDLVILEQFLSLLPPEMGSWVQECGAETCSQAVALAEGFLLSRAEDKRREEQVRAFPLGFTNLGTDGEIKRTFCLSSKMGGRSQTLSASFPTCSAPPAGECGICFKLGCHLRVILLKKVHAIQNNCMEVQSNVPASEKSPSNTNQSLRQKELKQEGDGAADLQGKEELFWESWCFMPV</sequence>
<evidence type="ECO:0000256" key="2">
    <source>
        <dbReference type="SAM" id="MobiDB-lite"/>
    </source>
</evidence>
<dbReference type="InterPro" id="IPR050916">
    <property type="entry name" value="SCAN-C2H2_zinc_finger"/>
</dbReference>
<reference evidence="4" key="2">
    <citation type="submission" date="2025-08" db="UniProtKB">
        <authorList>
            <consortium name="Ensembl"/>
        </authorList>
    </citation>
    <scope>IDENTIFICATION</scope>
</reference>
<dbReference type="PANTHER" id="PTHR45935:SF15">
    <property type="entry name" value="SCAN BOX DOMAIN-CONTAINING PROTEIN"/>
    <property type="match status" value="1"/>
</dbReference>
<reference evidence="4" key="1">
    <citation type="submission" date="2009-12" db="EMBL/GenBank/DDBJ databases">
        <title>The Genome Sequence of Anolis carolinensis (Green Anole Lizard).</title>
        <authorList>
            <consortium name="The Genome Sequencing Platform"/>
            <person name="Di Palma F."/>
            <person name="Alfoldi J."/>
            <person name="Heiman D."/>
            <person name="Young S."/>
            <person name="Grabherr M."/>
            <person name="Johnson J."/>
            <person name="Lander E.S."/>
            <person name="Lindblad-Toh K."/>
        </authorList>
    </citation>
    <scope>NUCLEOTIDE SEQUENCE [LARGE SCALE GENOMIC DNA]</scope>
    <source>
        <strain evidence="4">JBL SC #1</strain>
    </source>
</reference>
<dbReference type="PANTHER" id="PTHR45935">
    <property type="entry name" value="PROTEIN ZBED8-RELATED"/>
    <property type="match status" value="1"/>
</dbReference>
<reference evidence="4" key="3">
    <citation type="submission" date="2025-09" db="UniProtKB">
        <authorList>
            <consortium name="Ensembl"/>
        </authorList>
    </citation>
    <scope>IDENTIFICATION</scope>
</reference>
<feature type="region of interest" description="Disordered" evidence="2">
    <location>
        <begin position="167"/>
        <end position="194"/>
    </location>
</feature>
<dbReference type="SMART" id="SM00431">
    <property type="entry name" value="SCAN"/>
    <property type="match status" value="1"/>
</dbReference>
<dbReference type="InterPro" id="IPR038269">
    <property type="entry name" value="SCAN_sf"/>
</dbReference>
<dbReference type="Gene3D" id="1.10.4020.10">
    <property type="entry name" value="DNA breaking-rejoining enzymes"/>
    <property type="match status" value="1"/>
</dbReference>